<dbReference type="InterPro" id="IPR036259">
    <property type="entry name" value="MFS_trans_sf"/>
</dbReference>
<dbReference type="SUPFAM" id="SSF48295">
    <property type="entry name" value="TrpR-like"/>
    <property type="match status" value="1"/>
</dbReference>
<dbReference type="Proteomes" id="UP001501588">
    <property type="component" value="Unassembled WGS sequence"/>
</dbReference>
<comment type="caution">
    <text evidence="3">The sequence shown here is derived from an EMBL/GenBank/DDBJ whole genome shotgun (WGS) entry which is preliminary data.</text>
</comment>
<keyword evidence="2" id="KW-0812">Transmembrane</keyword>
<feature type="transmembrane region" description="Helical" evidence="2">
    <location>
        <begin position="192"/>
        <end position="211"/>
    </location>
</feature>
<keyword evidence="2" id="KW-1133">Transmembrane helix</keyword>
<name>A0ABP3QYR8_9PROT</name>
<evidence type="ECO:0000313" key="4">
    <source>
        <dbReference type="Proteomes" id="UP001501588"/>
    </source>
</evidence>
<evidence type="ECO:0000256" key="1">
    <source>
        <dbReference type="SAM" id="MobiDB-lite"/>
    </source>
</evidence>
<proteinExistence type="predicted"/>
<sequence length="247" mass="25876">MSQKSSAPAAREPTATSAAKPPAERVVRDIRRRTRKQHSAEDKIRVVLEGLRGEDGIAALCRREGIAESLYYAWSKEFLEAGKRRVDAGVPLDVIGYVSGGSAAAAGLAGSVVAAVMVRRAGLPATLSLLGGLRTLCFLLFALHAMGTLAGLWPLYGAAAFQTLIRYMEIVALYSLFMAVSSDEQPGTDFTTLACGQLVVYLAGALLSGRIADALGYPALFGLATALSGLAVLATLALLRRVPPATA</sequence>
<gene>
    <name evidence="3" type="ORF">GCM10009416_42890</name>
</gene>
<evidence type="ECO:0008006" key="5">
    <source>
        <dbReference type="Google" id="ProtNLM"/>
    </source>
</evidence>
<feature type="transmembrane region" description="Helical" evidence="2">
    <location>
        <begin position="159"/>
        <end position="180"/>
    </location>
</feature>
<feature type="region of interest" description="Disordered" evidence="1">
    <location>
        <begin position="1"/>
        <end position="35"/>
    </location>
</feature>
<dbReference type="SUPFAM" id="SSF103473">
    <property type="entry name" value="MFS general substrate transporter"/>
    <property type="match status" value="1"/>
</dbReference>
<evidence type="ECO:0000313" key="3">
    <source>
        <dbReference type="EMBL" id="GAA0600292.1"/>
    </source>
</evidence>
<feature type="transmembrane region" description="Helical" evidence="2">
    <location>
        <begin position="94"/>
        <end position="118"/>
    </location>
</feature>
<organism evidence="3 4">
    <name type="scientific">Craurococcus roseus</name>
    <dbReference type="NCBI Taxonomy" id="77585"/>
    <lineage>
        <taxon>Bacteria</taxon>
        <taxon>Pseudomonadati</taxon>
        <taxon>Pseudomonadota</taxon>
        <taxon>Alphaproteobacteria</taxon>
        <taxon>Acetobacterales</taxon>
        <taxon>Acetobacteraceae</taxon>
        <taxon>Craurococcus</taxon>
    </lineage>
</organism>
<protein>
    <recommendedName>
        <fullName evidence="5">Transposase</fullName>
    </recommendedName>
</protein>
<evidence type="ECO:0000256" key="2">
    <source>
        <dbReference type="SAM" id="Phobius"/>
    </source>
</evidence>
<accession>A0ABP3QYR8</accession>
<reference evidence="4" key="1">
    <citation type="journal article" date="2019" name="Int. J. Syst. Evol. Microbiol.">
        <title>The Global Catalogue of Microorganisms (GCM) 10K type strain sequencing project: providing services to taxonomists for standard genome sequencing and annotation.</title>
        <authorList>
            <consortium name="The Broad Institute Genomics Platform"/>
            <consortium name="The Broad Institute Genome Sequencing Center for Infectious Disease"/>
            <person name="Wu L."/>
            <person name="Ma J."/>
        </authorList>
    </citation>
    <scope>NUCLEOTIDE SEQUENCE [LARGE SCALE GENOMIC DNA]</scope>
    <source>
        <strain evidence="4">JCM 9933</strain>
    </source>
</reference>
<dbReference type="InterPro" id="IPR010921">
    <property type="entry name" value="Trp_repressor/repl_initiator"/>
</dbReference>
<dbReference type="Pfam" id="PF01527">
    <property type="entry name" value="HTH_Tnp_1"/>
    <property type="match status" value="1"/>
</dbReference>
<feature type="transmembrane region" description="Helical" evidence="2">
    <location>
        <begin position="217"/>
        <end position="239"/>
    </location>
</feature>
<feature type="transmembrane region" description="Helical" evidence="2">
    <location>
        <begin position="130"/>
        <end position="153"/>
    </location>
</feature>
<dbReference type="InterPro" id="IPR002514">
    <property type="entry name" value="Transposase_8"/>
</dbReference>
<keyword evidence="2" id="KW-0472">Membrane</keyword>
<dbReference type="Gene3D" id="1.20.1250.20">
    <property type="entry name" value="MFS general substrate transporter like domains"/>
    <property type="match status" value="1"/>
</dbReference>
<keyword evidence="4" id="KW-1185">Reference proteome</keyword>
<dbReference type="EMBL" id="BAAAFZ010000072">
    <property type="protein sequence ID" value="GAA0600292.1"/>
    <property type="molecule type" value="Genomic_DNA"/>
</dbReference>